<keyword evidence="2" id="KW-0812">Transmembrane</keyword>
<protein>
    <recommendedName>
        <fullName evidence="3">DUF1980 domain-containing protein</fullName>
    </recommendedName>
</protein>
<evidence type="ECO:0000313" key="4">
    <source>
        <dbReference type="EMBL" id="TLD68370.1"/>
    </source>
</evidence>
<sequence>MIKARNAIHVISVFLLILWGAVMLYFYATGRINQYLPGDGIFRPLVLWSGIGMVGLGLFNLLTMGAKEADCGHDHDHDNADGCCGHDHKHDHGHTHGHAHDHDHKPGDCGHDHQHGETCGGHDHDHHHHHDDGHEHEHEHGHDHAHGILNESGMAGRVFAIFMLAVPMTYAAIKTPDRFSAHAVMNKGVYEQNYGSTTRADQFSLKKGVAGNPGASQDMGAPNMTRAVSSSDDPQGGTLVPVPDADKIPSASGQQPKDFGDFTLKDLEAQIPKSANGNFVLEVPEIYYTAGDKQVQEVLTGQPVETVAQILPEKGEFNPDGKRARIFRMMVQCCAADARPYSIPVEFADKPPTFKDMSWVKITGKMGYESQNGQIVPIIKAETMSEAAEPDDQMVY</sequence>
<dbReference type="PANTHER" id="PTHR40047">
    <property type="entry name" value="UPF0703 PROTEIN YCGQ"/>
    <property type="match status" value="1"/>
</dbReference>
<dbReference type="AlphaFoldDB" id="A0A5R8K7Q4"/>
<reference evidence="4 5" key="1">
    <citation type="submission" date="2019-05" db="EMBL/GenBank/DDBJ databases">
        <title>Verrucobacter flavum gen. nov., sp. nov. a new member of the family Verrucomicrobiaceae.</title>
        <authorList>
            <person name="Szuroczki S."/>
            <person name="Abbaszade G."/>
            <person name="Szabo A."/>
            <person name="Felfoldi T."/>
            <person name="Schumann P."/>
            <person name="Boka K."/>
            <person name="Keki Z."/>
            <person name="Toumi M."/>
            <person name="Toth E."/>
        </authorList>
    </citation>
    <scope>NUCLEOTIDE SEQUENCE [LARGE SCALE GENOMIC DNA]</scope>
    <source>
        <strain evidence="4 5">MG-N-17</strain>
    </source>
</reference>
<keyword evidence="5" id="KW-1185">Reference proteome</keyword>
<feature type="region of interest" description="Disordered" evidence="1">
    <location>
        <begin position="89"/>
        <end position="148"/>
    </location>
</feature>
<dbReference type="Proteomes" id="UP000306196">
    <property type="component" value="Unassembled WGS sequence"/>
</dbReference>
<comment type="caution">
    <text evidence="4">The sequence shown here is derived from an EMBL/GenBank/DDBJ whole genome shotgun (WGS) entry which is preliminary data.</text>
</comment>
<evidence type="ECO:0000313" key="5">
    <source>
        <dbReference type="Proteomes" id="UP000306196"/>
    </source>
</evidence>
<accession>A0A5R8K7Q4</accession>
<keyword evidence="2" id="KW-0472">Membrane</keyword>
<feature type="transmembrane region" description="Helical" evidence="2">
    <location>
        <begin position="7"/>
        <end position="28"/>
    </location>
</feature>
<dbReference type="InterPro" id="IPR052955">
    <property type="entry name" value="UPF0703_membrane_permease"/>
</dbReference>
<dbReference type="Pfam" id="PF21537">
    <property type="entry name" value="DUF1980_C"/>
    <property type="match status" value="1"/>
</dbReference>
<feature type="transmembrane region" description="Helical" evidence="2">
    <location>
        <begin position="40"/>
        <end position="62"/>
    </location>
</feature>
<organism evidence="4 5">
    <name type="scientific">Phragmitibacter flavus</name>
    <dbReference type="NCBI Taxonomy" id="2576071"/>
    <lineage>
        <taxon>Bacteria</taxon>
        <taxon>Pseudomonadati</taxon>
        <taxon>Verrucomicrobiota</taxon>
        <taxon>Verrucomicrobiia</taxon>
        <taxon>Verrucomicrobiales</taxon>
        <taxon>Verrucomicrobiaceae</taxon>
        <taxon>Phragmitibacter</taxon>
    </lineage>
</organism>
<keyword evidence="2" id="KW-1133">Transmembrane helix</keyword>
<dbReference type="RefSeq" id="WP_138088663.1">
    <property type="nucleotide sequence ID" value="NZ_VAUV01000026.1"/>
</dbReference>
<feature type="region of interest" description="Disordered" evidence="1">
    <location>
        <begin position="211"/>
        <end position="241"/>
    </location>
</feature>
<dbReference type="PANTHER" id="PTHR40047:SF1">
    <property type="entry name" value="UPF0703 PROTEIN YCGQ"/>
    <property type="match status" value="1"/>
</dbReference>
<feature type="transmembrane region" description="Helical" evidence="2">
    <location>
        <begin position="154"/>
        <end position="173"/>
    </location>
</feature>
<name>A0A5R8K7Q4_9BACT</name>
<gene>
    <name evidence="4" type="ORF">FEM03_22975</name>
</gene>
<dbReference type="InterPro" id="IPR048447">
    <property type="entry name" value="DUF1980_C"/>
</dbReference>
<dbReference type="OrthoDB" id="183643at2"/>
<feature type="compositionally biased region" description="Basic and acidic residues" evidence="1">
    <location>
        <begin position="98"/>
        <end position="146"/>
    </location>
</feature>
<evidence type="ECO:0000259" key="3">
    <source>
        <dbReference type="Pfam" id="PF21537"/>
    </source>
</evidence>
<feature type="domain" description="DUF1980" evidence="3">
    <location>
        <begin position="323"/>
        <end position="396"/>
    </location>
</feature>
<dbReference type="EMBL" id="VAUV01000026">
    <property type="protein sequence ID" value="TLD68370.1"/>
    <property type="molecule type" value="Genomic_DNA"/>
</dbReference>
<proteinExistence type="predicted"/>
<evidence type="ECO:0000256" key="1">
    <source>
        <dbReference type="SAM" id="MobiDB-lite"/>
    </source>
</evidence>
<evidence type="ECO:0000256" key="2">
    <source>
        <dbReference type="SAM" id="Phobius"/>
    </source>
</evidence>